<keyword evidence="7" id="KW-0472">Membrane</keyword>
<gene>
    <name evidence="9" type="ORF">G5A72_01355</name>
</gene>
<dbReference type="PANTHER" id="PTHR30582:SF33">
    <property type="entry name" value="EXPORTED PROTEIN"/>
    <property type="match status" value="1"/>
</dbReference>
<keyword evidence="2" id="KW-0808">Transferase</keyword>
<feature type="active site" description="Nucleophile" evidence="6">
    <location>
        <position position="446"/>
    </location>
</feature>
<dbReference type="InterPro" id="IPR005490">
    <property type="entry name" value="LD_TPept_cat_dom"/>
</dbReference>
<evidence type="ECO:0000256" key="4">
    <source>
        <dbReference type="ARBA" id="ARBA00022984"/>
    </source>
</evidence>
<evidence type="ECO:0000256" key="3">
    <source>
        <dbReference type="ARBA" id="ARBA00022960"/>
    </source>
</evidence>
<keyword evidence="7" id="KW-1133">Transmembrane helix</keyword>
<organism evidence="9 10">
    <name type="scientific">Anaerostipes hadrus</name>
    <dbReference type="NCBI Taxonomy" id="649756"/>
    <lineage>
        <taxon>Bacteria</taxon>
        <taxon>Bacillati</taxon>
        <taxon>Bacillota</taxon>
        <taxon>Clostridia</taxon>
        <taxon>Lachnospirales</taxon>
        <taxon>Lachnospiraceae</taxon>
        <taxon>Anaerostipes</taxon>
    </lineage>
</organism>
<keyword evidence="7" id="KW-0812">Transmembrane</keyword>
<accession>A0ABX2HUA2</accession>
<dbReference type="InterPro" id="IPR022029">
    <property type="entry name" value="YoaR-like_PG-bd"/>
</dbReference>
<evidence type="ECO:0000313" key="9">
    <source>
        <dbReference type="EMBL" id="NSJ78262.1"/>
    </source>
</evidence>
<dbReference type="SUPFAM" id="SSF143985">
    <property type="entry name" value="L,D-transpeptidase pre-catalytic domain-like"/>
    <property type="match status" value="1"/>
</dbReference>
<reference evidence="9 10" key="1">
    <citation type="journal article" date="2020" name="Cell Host Microbe">
        <title>Functional and Genomic Variation between Human-Derived Isolates of Lachnospiraceae Reveals Inter- and Intra-Species Diversity.</title>
        <authorList>
            <person name="Sorbara M.T."/>
            <person name="Littmann E.R."/>
            <person name="Fontana E."/>
            <person name="Moody T.U."/>
            <person name="Kohout C.E."/>
            <person name="Gjonbalaj M."/>
            <person name="Eaton V."/>
            <person name="Seok R."/>
            <person name="Leiner I.M."/>
            <person name="Pamer E.G."/>
        </authorList>
    </citation>
    <scope>NUCLEOTIDE SEQUENCE [LARGE SCALE GENOMIC DNA]</scope>
    <source>
        <strain evidence="9 10">MSK.14.57</strain>
    </source>
</reference>
<evidence type="ECO:0000256" key="1">
    <source>
        <dbReference type="ARBA" id="ARBA00004752"/>
    </source>
</evidence>
<dbReference type="Pfam" id="PF03734">
    <property type="entry name" value="YkuD"/>
    <property type="match status" value="1"/>
</dbReference>
<dbReference type="PANTHER" id="PTHR30582">
    <property type="entry name" value="L,D-TRANSPEPTIDASE"/>
    <property type="match status" value="1"/>
</dbReference>
<dbReference type="Pfam" id="PF12229">
    <property type="entry name" value="PG_binding_4"/>
    <property type="match status" value="1"/>
</dbReference>
<dbReference type="PROSITE" id="PS52029">
    <property type="entry name" value="LD_TPASE"/>
    <property type="match status" value="1"/>
</dbReference>
<dbReference type="InterPro" id="IPR038063">
    <property type="entry name" value="Transpep_catalytic_dom"/>
</dbReference>
<keyword evidence="10" id="KW-1185">Reference proteome</keyword>
<comment type="pathway">
    <text evidence="1 6">Cell wall biogenesis; peptidoglycan biosynthesis.</text>
</comment>
<dbReference type="InterPro" id="IPR050979">
    <property type="entry name" value="LD-transpeptidase"/>
</dbReference>
<evidence type="ECO:0000256" key="5">
    <source>
        <dbReference type="ARBA" id="ARBA00023316"/>
    </source>
</evidence>
<dbReference type="CDD" id="cd16913">
    <property type="entry name" value="YkuD_like"/>
    <property type="match status" value="1"/>
</dbReference>
<dbReference type="EMBL" id="JAAITB010000002">
    <property type="protein sequence ID" value="NSJ78262.1"/>
    <property type="molecule type" value="Genomic_DNA"/>
</dbReference>
<sequence length="471" mass="53670">MKLYLGGIKQMENKKLTWKHYLGIAVVAVLVIYLVIGFSFSNKFFWGTKINGMNVAGKTADQVIEMFDKKANDYSLTIKERKDKTETLTSDQLRTKFEGADEIKQIKEDQGSFGWIKGLFGSEHYDNVTMYSYDTRSFTKAYKKLDAFNNKKMIKIANAKPVYKDGKFEIQKEEEGTELKKDVAAKKIGEAVKDGLSTISLDKENCYDNPEYTSDNDKLINLTKDMNKKLKGSITYKFGKQVVVLDKNTYSSWLKIKKDYSGYTVDKNAMENWVLKFMYKYNTQYGWHKFKTHDGRTKKIYGGPYGWRISKDKEMASVKKMLANGTTETREPYWREKGKVYDGVNGDIGDTYVEVDMGAQTVYYFKKGKLKFTTSCVTGKMTADRKTPECVAYILYKQPSATLSGQGYSSDVKYWMPFIGNVGFHSAPWRGSFGGSEYISNGSHGCVNLPTYAAATLYKLVSQGDPVVTYY</sequence>
<feature type="active site" description="Proton donor/acceptor" evidence="6">
    <location>
        <position position="425"/>
    </location>
</feature>
<feature type="domain" description="L,D-TPase catalytic" evidence="8">
    <location>
        <begin position="351"/>
        <end position="470"/>
    </location>
</feature>
<protein>
    <submittedName>
        <fullName evidence="9">L,D-transpeptidase family protein</fullName>
    </submittedName>
</protein>
<name>A0ABX2HUA2_ANAHA</name>
<evidence type="ECO:0000313" key="10">
    <source>
        <dbReference type="Proteomes" id="UP001644750"/>
    </source>
</evidence>
<dbReference type="Gene3D" id="3.10.20.800">
    <property type="match status" value="1"/>
</dbReference>
<dbReference type="Gene3D" id="2.40.440.10">
    <property type="entry name" value="L,D-transpeptidase catalytic domain-like"/>
    <property type="match status" value="1"/>
</dbReference>
<evidence type="ECO:0000256" key="7">
    <source>
        <dbReference type="SAM" id="Phobius"/>
    </source>
</evidence>
<keyword evidence="3 6" id="KW-0133">Cell shape</keyword>
<keyword evidence="4 6" id="KW-0573">Peptidoglycan synthesis</keyword>
<dbReference type="SUPFAM" id="SSF141523">
    <property type="entry name" value="L,D-transpeptidase catalytic domain-like"/>
    <property type="match status" value="1"/>
</dbReference>
<dbReference type="Proteomes" id="UP001644750">
    <property type="component" value="Unassembled WGS sequence"/>
</dbReference>
<comment type="caution">
    <text evidence="9">The sequence shown here is derived from an EMBL/GenBank/DDBJ whole genome shotgun (WGS) entry which is preliminary data.</text>
</comment>
<proteinExistence type="predicted"/>
<evidence type="ECO:0000256" key="6">
    <source>
        <dbReference type="PROSITE-ProRule" id="PRU01373"/>
    </source>
</evidence>
<feature type="transmembrane region" description="Helical" evidence="7">
    <location>
        <begin position="21"/>
        <end position="40"/>
    </location>
</feature>
<keyword evidence="5 6" id="KW-0961">Cell wall biogenesis/degradation</keyword>
<dbReference type="InterPro" id="IPR038054">
    <property type="entry name" value="LD_TPept-like_central_sf"/>
</dbReference>
<evidence type="ECO:0000259" key="8">
    <source>
        <dbReference type="PROSITE" id="PS52029"/>
    </source>
</evidence>
<evidence type="ECO:0000256" key="2">
    <source>
        <dbReference type="ARBA" id="ARBA00022679"/>
    </source>
</evidence>